<dbReference type="PROSITE" id="PS51935">
    <property type="entry name" value="NLPC_P60"/>
    <property type="match status" value="1"/>
</dbReference>
<evidence type="ECO:0000256" key="4">
    <source>
        <dbReference type="ARBA" id="ARBA00022801"/>
    </source>
</evidence>
<dbReference type="SUPFAM" id="SSF54001">
    <property type="entry name" value="Cysteine proteinases"/>
    <property type="match status" value="1"/>
</dbReference>
<organism evidence="9 10">
    <name type="scientific">Falsibacillus pallidus</name>
    <dbReference type="NCBI Taxonomy" id="493781"/>
    <lineage>
        <taxon>Bacteria</taxon>
        <taxon>Bacillati</taxon>
        <taxon>Bacillota</taxon>
        <taxon>Bacilli</taxon>
        <taxon>Bacillales</taxon>
        <taxon>Bacillaceae</taxon>
        <taxon>Falsibacillus</taxon>
    </lineage>
</organism>
<feature type="domain" description="SLH" evidence="7">
    <location>
        <begin position="149"/>
        <end position="207"/>
    </location>
</feature>
<dbReference type="RefSeq" id="WP_114746560.1">
    <property type="nucleotide sequence ID" value="NZ_QQAY01000013.1"/>
</dbReference>
<dbReference type="GO" id="GO:0006508">
    <property type="term" value="P:proteolysis"/>
    <property type="evidence" value="ECO:0007669"/>
    <property type="project" value="UniProtKB-KW"/>
</dbReference>
<keyword evidence="3 6" id="KW-0732">Signal</keyword>
<gene>
    <name evidence="9" type="ORF">DFR59_1131</name>
</gene>
<dbReference type="PROSITE" id="PS51272">
    <property type="entry name" value="SLH"/>
    <property type="match status" value="3"/>
</dbReference>
<keyword evidence="10" id="KW-1185">Reference proteome</keyword>
<comment type="caution">
    <text evidence="9">The sequence shown here is derived from an EMBL/GenBank/DDBJ whole genome shotgun (WGS) entry which is preliminary data.</text>
</comment>
<keyword evidence="2" id="KW-0645">Protease</keyword>
<dbReference type="EMBL" id="QQAY01000013">
    <property type="protein sequence ID" value="RDI39980.1"/>
    <property type="molecule type" value="Genomic_DNA"/>
</dbReference>
<comment type="similarity">
    <text evidence="1">Belongs to the peptidase C40 family.</text>
</comment>
<protein>
    <submittedName>
        <fullName evidence="9">S-layer family protein</fullName>
    </submittedName>
</protein>
<proteinExistence type="inferred from homology"/>
<dbReference type="AlphaFoldDB" id="A0A370G9W3"/>
<feature type="domain" description="NlpC/P60" evidence="8">
    <location>
        <begin position="24"/>
        <end position="146"/>
    </location>
</feature>
<evidence type="ECO:0000313" key="10">
    <source>
        <dbReference type="Proteomes" id="UP000255326"/>
    </source>
</evidence>
<evidence type="ECO:0000259" key="7">
    <source>
        <dbReference type="PROSITE" id="PS51272"/>
    </source>
</evidence>
<evidence type="ECO:0000256" key="6">
    <source>
        <dbReference type="SAM" id="SignalP"/>
    </source>
</evidence>
<reference evidence="9 10" key="1">
    <citation type="submission" date="2018-07" db="EMBL/GenBank/DDBJ databases">
        <title>Genomic Encyclopedia of Type Strains, Phase IV (KMG-IV): sequencing the most valuable type-strain genomes for metagenomic binning, comparative biology and taxonomic classification.</title>
        <authorList>
            <person name="Goeker M."/>
        </authorList>
    </citation>
    <scope>NUCLEOTIDE SEQUENCE [LARGE SCALE GENOMIC DNA]</scope>
    <source>
        <strain evidence="9 10">DSM 25281</strain>
    </source>
</reference>
<dbReference type="InterPro" id="IPR038765">
    <property type="entry name" value="Papain-like_cys_pep_sf"/>
</dbReference>
<dbReference type="Pfam" id="PF00877">
    <property type="entry name" value="NLPC_P60"/>
    <property type="match status" value="1"/>
</dbReference>
<evidence type="ECO:0000256" key="3">
    <source>
        <dbReference type="ARBA" id="ARBA00022729"/>
    </source>
</evidence>
<feature type="chain" id="PRO_5016859845" evidence="6">
    <location>
        <begin position="25"/>
        <end position="326"/>
    </location>
</feature>
<keyword evidence="5" id="KW-0788">Thiol protease</keyword>
<evidence type="ECO:0000256" key="1">
    <source>
        <dbReference type="ARBA" id="ARBA00007074"/>
    </source>
</evidence>
<dbReference type="Pfam" id="PF00395">
    <property type="entry name" value="SLH"/>
    <property type="match status" value="2"/>
</dbReference>
<dbReference type="InterPro" id="IPR000064">
    <property type="entry name" value="NLP_P60_dom"/>
</dbReference>
<accession>A0A370G9W3</accession>
<feature type="signal peptide" evidence="6">
    <location>
        <begin position="1"/>
        <end position="24"/>
    </location>
</feature>
<evidence type="ECO:0000259" key="8">
    <source>
        <dbReference type="PROSITE" id="PS51935"/>
    </source>
</evidence>
<evidence type="ECO:0000256" key="5">
    <source>
        <dbReference type="ARBA" id="ARBA00022807"/>
    </source>
</evidence>
<dbReference type="Proteomes" id="UP000255326">
    <property type="component" value="Unassembled WGS sequence"/>
</dbReference>
<sequence length="326" mass="35134">MKKLWKLLLPALLLLLIPFQSAEAASGNEVVDYSKKFIGVPYSFGGTSPSGFDCSGYLSYVYSHFGISLPRMSSQQATVGTTVSKAELQPGDMVFFADTYKAGVSHAGIYIGNNSFISATSSSGVKIDSMSNVYWSPKFAYGKRLSQVANGLFSDLPTSHPAYEAVELLNSKNIINGFDNGEFKPDGLVTRGQASAIVNRILKVSTSSTKSFPDVGTGSTFAKDIAAMKETGIIQGFPDGSFRPGDSLTRAQMAVILDRAFKTENKVGVTKASNVYLDVAPTSWAADAISALYYLDKTTMFKTDYFRAGFNATRAEFSAAVYNSKF</sequence>
<dbReference type="PANTHER" id="PTHR47053:SF1">
    <property type="entry name" value="MUREIN DD-ENDOPEPTIDASE MEPH-RELATED"/>
    <property type="match status" value="1"/>
</dbReference>
<evidence type="ECO:0000256" key="2">
    <source>
        <dbReference type="ARBA" id="ARBA00022670"/>
    </source>
</evidence>
<name>A0A370G9W3_9BACI</name>
<feature type="domain" description="SLH" evidence="7">
    <location>
        <begin position="208"/>
        <end position="271"/>
    </location>
</feature>
<keyword evidence="4" id="KW-0378">Hydrolase</keyword>
<dbReference type="Gene3D" id="3.90.1720.10">
    <property type="entry name" value="endopeptidase domain like (from Nostoc punctiforme)"/>
    <property type="match status" value="1"/>
</dbReference>
<evidence type="ECO:0000313" key="9">
    <source>
        <dbReference type="EMBL" id="RDI39980.1"/>
    </source>
</evidence>
<dbReference type="OrthoDB" id="9813368at2"/>
<dbReference type="GO" id="GO:0008234">
    <property type="term" value="F:cysteine-type peptidase activity"/>
    <property type="evidence" value="ECO:0007669"/>
    <property type="project" value="UniProtKB-KW"/>
</dbReference>
<dbReference type="InterPro" id="IPR051202">
    <property type="entry name" value="Peptidase_C40"/>
</dbReference>
<dbReference type="PANTHER" id="PTHR47053">
    <property type="entry name" value="MUREIN DD-ENDOPEPTIDASE MEPH-RELATED"/>
    <property type="match status" value="1"/>
</dbReference>
<dbReference type="InterPro" id="IPR001119">
    <property type="entry name" value="SLH_dom"/>
</dbReference>
<feature type="domain" description="SLH" evidence="7">
    <location>
        <begin position="272"/>
        <end position="326"/>
    </location>
</feature>